<reference evidence="2 3" key="1">
    <citation type="submission" date="2015-01" db="EMBL/GenBank/DDBJ databases">
        <title>Evolution of Trichinella species and genotypes.</title>
        <authorList>
            <person name="Korhonen P.K."/>
            <person name="Edoardo P."/>
            <person name="Giuseppe L.R."/>
            <person name="Gasser R.B."/>
        </authorList>
    </citation>
    <scope>NUCLEOTIDE SEQUENCE [LARGE SCALE GENOMIC DNA]</scope>
    <source>
        <strain evidence="2">ISS3</strain>
    </source>
</reference>
<dbReference type="EMBL" id="JYDH01000030">
    <property type="protein sequence ID" value="KRY37825.1"/>
    <property type="molecule type" value="Genomic_DNA"/>
</dbReference>
<comment type="caution">
    <text evidence="2">The sequence shown here is derived from an EMBL/GenBank/DDBJ whole genome shotgun (WGS) entry which is preliminary data.</text>
</comment>
<proteinExistence type="predicted"/>
<name>A0A0V1BLS9_TRISP</name>
<accession>A0A0V1BLS9</accession>
<dbReference type="Proteomes" id="UP000054776">
    <property type="component" value="Unassembled WGS sequence"/>
</dbReference>
<evidence type="ECO:0000313" key="2">
    <source>
        <dbReference type="EMBL" id="KRY37825.1"/>
    </source>
</evidence>
<evidence type="ECO:0000313" key="3">
    <source>
        <dbReference type="Proteomes" id="UP000054776"/>
    </source>
</evidence>
<keyword evidence="3" id="KW-1185">Reference proteome</keyword>
<gene>
    <name evidence="2" type="ORF">T01_9333</name>
</gene>
<feature type="compositionally biased region" description="Basic residues" evidence="1">
    <location>
        <begin position="12"/>
        <end position="26"/>
    </location>
</feature>
<dbReference type="InParanoid" id="A0A0V1BLS9"/>
<organism evidence="2 3">
    <name type="scientific">Trichinella spiralis</name>
    <name type="common">Trichina worm</name>
    <dbReference type="NCBI Taxonomy" id="6334"/>
    <lineage>
        <taxon>Eukaryota</taxon>
        <taxon>Metazoa</taxon>
        <taxon>Ecdysozoa</taxon>
        <taxon>Nematoda</taxon>
        <taxon>Enoplea</taxon>
        <taxon>Dorylaimia</taxon>
        <taxon>Trichinellida</taxon>
        <taxon>Trichinellidae</taxon>
        <taxon>Trichinella</taxon>
    </lineage>
</organism>
<evidence type="ECO:0000256" key="1">
    <source>
        <dbReference type="SAM" id="MobiDB-lite"/>
    </source>
</evidence>
<protein>
    <submittedName>
        <fullName evidence="2">Uncharacterized protein</fullName>
    </submittedName>
</protein>
<feature type="region of interest" description="Disordered" evidence="1">
    <location>
        <begin position="1"/>
        <end position="65"/>
    </location>
</feature>
<sequence>MLALNMNNVEKKNRKQATRRAEHKRHGADDGRHETDHGRHEADRGRHEADRGRHEAEQEKTKFLGPQFCRSGFGILRKGEVIP</sequence>
<feature type="compositionally biased region" description="Basic and acidic residues" evidence="1">
    <location>
        <begin position="27"/>
        <end position="62"/>
    </location>
</feature>
<dbReference type="AlphaFoldDB" id="A0A0V1BLS9"/>